<dbReference type="Proteomes" id="UP000467148">
    <property type="component" value="Chromosome"/>
</dbReference>
<name>A0A7I7T8B3_9MYCO</name>
<accession>A0A7I7T8B3</accession>
<keyword evidence="2" id="KW-1185">Reference proteome</keyword>
<evidence type="ECO:0008006" key="3">
    <source>
        <dbReference type="Google" id="ProtNLM"/>
    </source>
</evidence>
<dbReference type="Gene3D" id="1.10.287.1060">
    <property type="entry name" value="ESAT-6-like"/>
    <property type="match status" value="1"/>
</dbReference>
<dbReference type="RefSeq" id="WP_163747952.1">
    <property type="nucleotide sequence ID" value="NZ_AP022596.1"/>
</dbReference>
<dbReference type="InterPro" id="IPR010310">
    <property type="entry name" value="T7SS_ESAT-6-like"/>
</dbReference>
<evidence type="ECO:0000313" key="1">
    <source>
        <dbReference type="EMBL" id="BBY64376.1"/>
    </source>
</evidence>
<proteinExistence type="predicted"/>
<dbReference type="Pfam" id="PF06013">
    <property type="entry name" value="WXG100"/>
    <property type="match status" value="1"/>
</dbReference>
<sequence>MPDKLSVNVKGVHASATQVQGHGDDFAAGHSAAATRISAAHGGWAGQSAQSLGAWAATLNKRAEALVTNVDDHGQHLHTTARTFAVTEEQRADKLADVYRG</sequence>
<dbReference type="KEGG" id="mhev:MHEL_26190"/>
<dbReference type="AlphaFoldDB" id="A0A7I7T8B3"/>
<dbReference type="EMBL" id="AP022596">
    <property type="protein sequence ID" value="BBY64376.1"/>
    <property type="molecule type" value="Genomic_DNA"/>
</dbReference>
<gene>
    <name evidence="1" type="ORF">MHEL_26190</name>
</gene>
<dbReference type="InterPro" id="IPR036689">
    <property type="entry name" value="ESAT-6-like_sf"/>
</dbReference>
<organism evidence="1 2">
    <name type="scientific">Mycolicibacterium helvum</name>
    <dbReference type="NCBI Taxonomy" id="1534349"/>
    <lineage>
        <taxon>Bacteria</taxon>
        <taxon>Bacillati</taxon>
        <taxon>Actinomycetota</taxon>
        <taxon>Actinomycetes</taxon>
        <taxon>Mycobacteriales</taxon>
        <taxon>Mycobacteriaceae</taxon>
        <taxon>Mycolicibacterium</taxon>
    </lineage>
</organism>
<reference evidence="1 2" key="1">
    <citation type="journal article" date="2019" name="Emerg. Microbes Infect.">
        <title>Comprehensive subspecies identification of 175 nontuberculous mycobacteria species based on 7547 genomic profiles.</title>
        <authorList>
            <person name="Matsumoto Y."/>
            <person name="Kinjo T."/>
            <person name="Motooka D."/>
            <person name="Nabeya D."/>
            <person name="Jung N."/>
            <person name="Uechi K."/>
            <person name="Horii T."/>
            <person name="Iida T."/>
            <person name="Fujita J."/>
            <person name="Nakamura S."/>
        </authorList>
    </citation>
    <scope>NUCLEOTIDE SEQUENCE [LARGE SCALE GENOMIC DNA]</scope>
    <source>
        <strain evidence="1 2">JCM 30396</strain>
    </source>
</reference>
<protein>
    <recommendedName>
        <fullName evidence="3">WXG100 family type VII secretion target</fullName>
    </recommendedName>
</protein>
<evidence type="ECO:0000313" key="2">
    <source>
        <dbReference type="Proteomes" id="UP000467148"/>
    </source>
</evidence>
<dbReference type="SUPFAM" id="SSF140453">
    <property type="entry name" value="EsxAB dimer-like"/>
    <property type="match status" value="1"/>
</dbReference>